<protein>
    <recommendedName>
        <fullName evidence="4">START domain-containing protein</fullName>
    </recommendedName>
</protein>
<evidence type="ECO:0008006" key="4">
    <source>
        <dbReference type="Google" id="ProtNLM"/>
    </source>
</evidence>
<dbReference type="RefSeq" id="XP_008618221.1">
    <property type="nucleotide sequence ID" value="XM_008619999.1"/>
</dbReference>
<gene>
    <name evidence="2" type="ORF">SDRG_13898</name>
</gene>
<dbReference type="InParanoid" id="T0Q1C8"/>
<dbReference type="GeneID" id="19954625"/>
<evidence type="ECO:0000256" key="1">
    <source>
        <dbReference type="SAM" id="MobiDB-lite"/>
    </source>
</evidence>
<reference evidence="2 3" key="1">
    <citation type="submission" date="2012-04" db="EMBL/GenBank/DDBJ databases">
        <title>The Genome Sequence of Saprolegnia declina VS20.</title>
        <authorList>
            <consortium name="The Broad Institute Genome Sequencing Platform"/>
            <person name="Russ C."/>
            <person name="Nusbaum C."/>
            <person name="Tyler B."/>
            <person name="van West P."/>
            <person name="Dieguez-Uribeondo J."/>
            <person name="de Bruijn I."/>
            <person name="Tripathy S."/>
            <person name="Jiang R."/>
            <person name="Young S.K."/>
            <person name="Zeng Q."/>
            <person name="Gargeya S."/>
            <person name="Fitzgerald M."/>
            <person name="Haas B."/>
            <person name="Abouelleil A."/>
            <person name="Alvarado L."/>
            <person name="Arachchi H.M."/>
            <person name="Berlin A."/>
            <person name="Chapman S.B."/>
            <person name="Goldberg J."/>
            <person name="Griggs A."/>
            <person name="Gujja S."/>
            <person name="Hansen M."/>
            <person name="Howarth C."/>
            <person name="Imamovic A."/>
            <person name="Larimer J."/>
            <person name="McCowen C."/>
            <person name="Montmayeur A."/>
            <person name="Murphy C."/>
            <person name="Neiman D."/>
            <person name="Pearson M."/>
            <person name="Priest M."/>
            <person name="Roberts A."/>
            <person name="Saif S."/>
            <person name="Shea T."/>
            <person name="Sisk P."/>
            <person name="Sykes S."/>
            <person name="Wortman J."/>
            <person name="Nusbaum C."/>
            <person name="Birren B."/>
        </authorList>
    </citation>
    <scope>NUCLEOTIDE SEQUENCE [LARGE SCALE GENOMIC DNA]</scope>
    <source>
        <strain evidence="2 3">VS20</strain>
    </source>
</reference>
<dbReference type="VEuPathDB" id="FungiDB:SDRG_13898"/>
<proteinExistence type="predicted"/>
<dbReference type="EMBL" id="JH767195">
    <property type="protein sequence ID" value="EQC28351.1"/>
    <property type="molecule type" value="Genomic_DNA"/>
</dbReference>
<dbReference type="Proteomes" id="UP000030762">
    <property type="component" value="Unassembled WGS sequence"/>
</dbReference>
<dbReference type="OrthoDB" id="64793at2759"/>
<organism evidence="2 3">
    <name type="scientific">Saprolegnia diclina (strain VS20)</name>
    <dbReference type="NCBI Taxonomy" id="1156394"/>
    <lineage>
        <taxon>Eukaryota</taxon>
        <taxon>Sar</taxon>
        <taxon>Stramenopiles</taxon>
        <taxon>Oomycota</taxon>
        <taxon>Saprolegniomycetes</taxon>
        <taxon>Saprolegniales</taxon>
        <taxon>Saprolegniaceae</taxon>
        <taxon>Saprolegnia</taxon>
    </lineage>
</organism>
<dbReference type="AlphaFoldDB" id="T0Q1C8"/>
<accession>T0Q1C8</accession>
<evidence type="ECO:0000313" key="3">
    <source>
        <dbReference type="Proteomes" id="UP000030762"/>
    </source>
</evidence>
<feature type="region of interest" description="Disordered" evidence="1">
    <location>
        <begin position="1"/>
        <end position="26"/>
    </location>
</feature>
<name>T0Q1C8_SAPDV</name>
<keyword evidence="3" id="KW-1185">Reference proteome</keyword>
<dbReference type="OMA" id="HRMAWIV"/>
<sequence length="383" mass="44106">MSSPVDVTSDESCDDAQRVRKRDKQRDFRRKVHHQLEFLRGRVTHLETTLRAARARKAMVPLPWCEVARALKADVVATKGVRKSLLLQAEDHAEFLEAMVKWVQSLSPERSPSRFPLWYNVGLCGSNASRRAALDWITQHMYHHTPSVLQHMGFHPTDMTPSQAFIFDNSKGYIEYIYTDRRIHCPATLPKVLAAYQRLYYANSVDFVVAGRKVMDQDELGKDFIYSRREFKNENVVHREFVSDRQIVHVQHSIHDDSKHPLGAIHRHRMAWIVLEAVAPNMVVETKVFQKSQSWTEAAGYVSVDEEARIVGVFEEPHMDQDDYDMLPPSVQEAQLRQHVTSTLSRCMQTLNNELEMALQQLDLEDPPATIEAPPRDASCCLY</sequence>
<evidence type="ECO:0000313" key="2">
    <source>
        <dbReference type="EMBL" id="EQC28351.1"/>
    </source>
</evidence>